<proteinExistence type="predicted"/>
<feature type="compositionally biased region" description="Low complexity" evidence="1">
    <location>
        <begin position="323"/>
        <end position="337"/>
    </location>
</feature>
<evidence type="ECO:0000313" key="4">
    <source>
        <dbReference type="Proteomes" id="UP000053611"/>
    </source>
</evidence>
<dbReference type="OrthoDB" id="2576334at2759"/>
<accession>A0A0J0XIG5</accession>
<keyword evidence="2" id="KW-0812">Transmembrane</keyword>
<evidence type="ECO:0000256" key="1">
    <source>
        <dbReference type="SAM" id="MobiDB-lite"/>
    </source>
</evidence>
<feature type="transmembrane region" description="Helical" evidence="2">
    <location>
        <begin position="369"/>
        <end position="393"/>
    </location>
</feature>
<keyword evidence="2" id="KW-0472">Membrane</keyword>
<evidence type="ECO:0000256" key="2">
    <source>
        <dbReference type="SAM" id="Phobius"/>
    </source>
</evidence>
<dbReference type="GeneID" id="28985451"/>
<feature type="region of interest" description="Disordered" evidence="1">
    <location>
        <begin position="306"/>
        <end position="363"/>
    </location>
</feature>
<keyword evidence="4" id="KW-1185">Reference proteome</keyword>
<dbReference type="STRING" id="879819.A0A0J0XIG5"/>
<feature type="compositionally biased region" description="Low complexity" evidence="1">
    <location>
        <begin position="346"/>
        <end position="356"/>
    </location>
</feature>
<dbReference type="Proteomes" id="UP000053611">
    <property type="component" value="Unassembled WGS sequence"/>
</dbReference>
<sequence>MARPVLAATAADEVTSAPLVAFGWSHDVLDPIFRFSSLGDDPGSGWVGGAASARREYNGTSWVATRAPGASVSASFWGSDIYWYGEPSSANLTLTVNGVEAPDKRENRLVAYTSGIPPLGYTNVTLTVNSGFVNLTMVNIRRYAYVANVPQNMYIGDIMLRGSWWDLPVSAWRAVEGGAANANFTTSGAWNVRSELASIALPHLVGSPGASLRFNVPPRTTYLQINGTATNTAARYTVSLSPDPLQGGPAMSTMTARAWPHVVEYFGLPLDPAQQYAVSVTTLEGDVGLQSILFIGDDYHARGDLVSTLPPGMNDGSGGGQTTSGSEASSGSSNGSGANPGGSPGSDGTSPSTGADPGNGGRRGGKPNIGAIVGGVLGGVALLVALALALWLLRKHKSKRSTIYSAFEVDDAAPKPQAFYRISSRRSSEKPHLHTRDDIALSPISAERAPTPLLARTEDPPPSISSPSEYHPLSSAGTTGPSTPVQSTQSHAVPSASTPPAPSHDPKLERPSAPRPRRVRETGPDELQETDAGRIVAVAPPRYDPAWRDE</sequence>
<organism evidence="3 4">
    <name type="scientific">Cutaneotrichosporon oleaginosum</name>
    <dbReference type="NCBI Taxonomy" id="879819"/>
    <lineage>
        <taxon>Eukaryota</taxon>
        <taxon>Fungi</taxon>
        <taxon>Dikarya</taxon>
        <taxon>Basidiomycota</taxon>
        <taxon>Agaricomycotina</taxon>
        <taxon>Tremellomycetes</taxon>
        <taxon>Trichosporonales</taxon>
        <taxon>Trichosporonaceae</taxon>
        <taxon>Cutaneotrichosporon</taxon>
    </lineage>
</organism>
<evidence type="ECO:0000313" key="3">
    <source>
        <dbReference type="EMBL" id="KLT40873.1"/>
    </source>
</evidence>
<reference evidence="3 4" key="1">
    <citation type="submission" date="2015-03" db="EMBL/GenBank/DDBJ databases">
        <title>Genomics and transcriptomics of the oil-accumulating basidiomycete yeast T. oleaginosus allow insights into substrate utilization and the diverse evolutionary trajectories of mating systems in fungi.</title>
        <authorList>
            <consortium name="DOE Joint Genome Institute"/>
            <person name="Kourist R."/>
            <person name="Kracht O."/>
            <person name="Bracharz F."/>
            <person name="Lipzen A."/>
            <person name="Nolan M."/>
            <person name="Ohm R."/>
            <person name="Grigoriev I."/>
            <person name="Sun S."/>
            <person name="Heitman J."/>
            <person name="Bruck T."/>
            <person name="Nowrousian M."/>
        </authorList>
    </citation>
    <scope>NUCLEOTIDE SEQUENCE [LARGE SCALE GENOMIC DNA]</scope>
    <source>
        <strain evidence="3 4">IBC0246</strain>
    </source>
</reference>
<dbReference type="RefSeq" id="XP_018277364.1">
    <property type="nucleotide sequence ID" value="XM_018424848.1"/>
</dbReference>
<dbReference type="EMBL" id="KQ087227">
    <property type="protein sequence ID" value="KLT40873.1"/>
    <property type="molecule type" value="Genomic_DNA"/>
</dbReference>
<feature type="compositionally biased region" description="Polar residues" evidence="1">
    <location>
        <begin position="475"/>
        <end position="489"/>
    </location>
</feature>
<feature type="compositionally biased region" description="Basic and acidic residues" evidence="1">
    <location>
        <begin position="426"/>
        <end position="439"/>
    </location>
</feature>
<protein>
    <submittedName>
        <fullName evidence="3">Uncharacterized protein</fullName>
    </submittedName>
</protein>
<feature type="region of interest" description="Disordered" evidence="1">
    <location>
        <begin position="423"/>
        <end position="550"/>
    </location>
</feature>
<name>A0A0J0XIG5_9TREE</name>
<gene>
    <name evidence="3" type="ORF">CC85DRAFT_292985</name>
</gene>
<dbReference type="AlphaFoldDB" id="A0A0J0XIG5"/>
<keyword evidence="2" id="KW-1133">Transmembrane helix</keyword>